<organism evidence="1 2">
    <name type="scientific">Sedimentibacter hydroxybenzoicus DSM 7310</name>
    <dbReference type="NCBI Taxonomy" id="1123245"/>
    <lineage>
        <taxon>Bacteria</taxon>
        <taxon>Bacillati</taxon>
        <taxon>Bacillota</taxon>
        <taxon>Tissierellia</taxon>
        <taxon>Sedimentibacter</taxon>
    </lineage>
</organism>
<comment type="caution">
    <text evidence="1">The sequence shown here is derived from an EMBL/GenBank/DDBJ whole genome shotgun (WGS) entry which is preliminary data.</text>
</comment>
<evidence type="ECO:0000313" key="2">
    <source>
        <dbReference type="Proteomes" id="UP000611629"/>
    </source>
</evidence>
<proteinExistence type="predicted"/>
<reference evidence="1" key="1">
    <citation type="submission" date="2020-07" db="EMBL/GenBank/DDBJ databases">
        <title>Genomic analysis of a strain of Sedimentibacter Hydroxybenzoicus DSM7310.</title>
        <authorList>
            <person name="Ma S."/>
        </authorList>
    </citation>
    <scope>NUCLEOTIDE SEQUENCE</scope>
    <source>
        <strain evidence="1">DSM 7310</strain>
    </source>
</reference>
<gene>
    <name evidence="1" type="ORF">HZF24_07075</name>
</gene>
<keyword evidence="2" id="KW-1185">Reference proteome</keyword>
<name>A0A974GWB9_SEDHY</name>
<protein>
    <submittedName>
        <fullName evidence="1">Uncharacterized protein</fullName>
    </submittedName>
</protein>
<dbReference type="EMBL" id="JACBNQ010000005">
    <property type="protein sequence ID" value="NYB73900.1"/>
    <property type="molecule type" value="Genomic_DNA"/>
</dbReference>
<accession>A0A974GWB9</accession>
<dbReference type="RefSeq" id="WP_179237593.1">
    <property type="nucleotide sequence ID" value="NZ_JACBNQ010000005.1"/>
</dbReference>
<dbReference type="AlphaFoldDB" id="A0A974GWB9"/>
<evidence type="ECO:0000313" key="1">
    <source>
        <dbReference type="EMBL" id="NYB73900.1"/>
    </source>
</evidence>
<dbReference type="Proteomes" id="UP000611629">
    <property type="component" value="Unassembled WGS sequence"/>
</dbReference>
<sequence>MSFFSNLFRKNKEEELSIVNTDSEITNEDEITAVIAAAVASMDEEEETVAAITAAISCILGKSTSEFIVRNITRTHGLDSVWALKGRMKLMR</sequence>